<dbReference type="EMBL" id="WIXE01004769">
    <property type="protein sequence ID" value="KAK5982737.1"/>
    <property type="molecule type" value="Genomic_DNA"/>
</dbReference>
<comment type="caution">
    <text evidence="3">The sequence shown here is derived from an EMBL/GenBank/DDBJ whole genome shotgun (WGS) entry which is preliminary data.</text>
</comment>
<dbReference type="PANTHER" id="PTHR33689">
    <property type="entry name" value="FAS-BINDING FACTOR 1"/>
    <property type="match status" value="1"/>
</dbReference>
<dbReference type="GO" id="GO:0060271">
    <property type="term" value="P:cilium assembly"/>
    <property type="evidence" value="ECO:0007669"/>
    <property type="project" value="InterPro"/>
</dbReference>
<gene>
    <name evidence="3" type="ORF">GCK32_004150</name>
</gene>
<feature type="domain" description="Fas-binding factor 1 C-terminal" evidence="2">
    <location>
        <begin position="154"/>
        <end position="474"/>
    </location>
</feature>
<organism evidence="3 4">
    <name type="scientific">Trichostrongylus colubriformis</name>
    <name type="common">Black scour worm</name>
    <dbReference type="NCBI Taxonomy" id="6319"/>
    <lineage>
        <taxon>Eukaryota</taxon>
        <taxon>Metazoa</taxon>
        <taxon>Ecdysozoa</taxon>
        <taxon>Nematoda</taxon>
        <taxon>Chromadorea</taxon>
        <taxon>Rhabditida</taxon>
        <taxon>Rhabditina</taxon>
        <taxon>Rhabditomorpha</taxon>
        <taxon>Strongyloidea</taxon>
        <taxon>Trichostrongylidae</taxon>
        <taxon>Trichostrongylus</taxon>
    </lineage>
</organism>
<proteinExistence type="predicted"/>
<dbReference type="GO" id="GO:0005814">
    <property type="term" value="C:centriole"/>
    <property type="evidence" value="ECO:0007669"/>
    <property type="project" value="TreeGrafter"/>
</dbReference>
<keyword evidence="1" id="KW-0175">Coiled coil</keyword>
<evidence type="ECO:0000313" key="3">
    <source>
        <dbReference type="EMBL" id="KAK5982737.1"/>
    </source>
</evidence>
<dbReference type="PANTHER" id="PTHR33689:SF1">
    <property type="entry name" value="FAS-BINDING FACTOR 1"/>
    <property type="match status" value="1"/>
</dbReference>
<dbReference type="InterPro" id="IPR049390">
    <property type="entry name" value="FBF1_C"/>
</dbReference>
<dbReference type="Pfam" id="PF21007">
    <property type="entry name" value="FBF1"/>
    <property type="match status" value="1"/>
</dbReference>
<accession>A0AAN8FWU2</accession>
<reference evidence="3 4" key="1">
    <citation type="submission" date="2019-10" db="EMBL/GenBank/DDBJ databases">
        <title>Assembly and Annotation for the nematode Trichostrongylus colubriformis.</title>
        <authorList>
            <person name="Martin J."/>
        </authorList>
    </citation>
    <scope>NUCLEOTIDE SEQUENCE [LARGE SCALE GENOMIC DNA]</scope>
    <source>
        <strain evidence="3">G859</strain>
        <tissue evidence="3">Whole worm</tissue>
    </source>
</reference>
<sequence>MTDEGLSGLLGEMDELDSSLFGRSTGMQAKPSLGNLDSLFDDTRKSTTKKASVSFLEKPSTSAAVQHVPTKSALDDLFVEAPNNSGPVVASITPTQTIARPVRQQTRSSALGALLGLNQKGKETAPQAITSTLASTSAPAPAHSAVRAPEDILREKRLENEIERLYREIDELKRRKREDEMEIEHLWKEKLSKKDHDCTDELKNLEDQYQKHLLKLKSEHEHELENLKITYARQLDVIQQTTGEWKDVTTVVNKVDTLSSTLNHLADNVNMVTERSLLEKETTLRTREEQLNNREQRLLEDRTQFDDERKKVYELNAKLKELCRTQEIMVGQDKYRIREEWIRLNVEKQAFVEDQKFVLQNIEKQAAFVENSKLTFFHEQHDLLARISAERQLLEQEKNEFHGKRSQDVRRLKEEATELQKRADNILAAESHVEKLRRHYEMKSRQLQELEISLMEECMKMEDLRGQLSQSQHQALENGNRECALNKLASASDLTLNPSCNDQEISQRKGSVNNVLKKHSKFLERYMGQKVAAVAPRPVNFTST</sequence>
<dbReference type="Proteomes" id="UP001331761">
    <property type="component" value="Unassembled WGS sequence"/>
</dbReference>
<evidence type="ECO:0000256" key="1">
    <source>
        <dbReference type="SAM" id="Coils"/>
    </source>
</evidence>
<feature type="coiled-coil region" evidence="1">
    <location>
        <begin position="384"/>
        <end position="467"/>
    </location>
</feature>
<protein>
    <recommendedName>
        <fullName evidence="2">Fas-binding factor 1 C-terminal domain-containing protein</fullName>
    </recommendedName>
</protein>
<dbReference type="InterPro" id="IPR033561">
    <property type="entry name" value="FBF1"/>
</dbReference>
<evidence type="ECO:0000313" key="4">
    <source>
        <dbReference type="Proteomes" id="UP001331761"/>
    </source>
</evidence>
<feature type="coiled-coil region" evidence="1">
    <location>
        <begin position="155"/>
        <end position="222"/>
    </location>
</feature>
<evidence type="ECO:0000259" key="2">
    <source>
        <dbReference type="Pfam" id="PF21007"/>
    </source>
</evidence>
<dbReference type="GO" id="GO:0036064">
    <property type="term" value="C:ciliary basal body"/>
    <property type="evidence" value="ECO:0007669"/>
    <property type="project" value="TreeGrafter"/>
</dbReference>
<dbReference type="GO" id="GO:0090162">
    <property type="term" value="P:establishment of epithelial cell polarity"/>
    <property type="evidence" value="ECO:0007669"/>
    <property type="project" value="InterPro"/>
</dbReference>
<keyword evidence="4" id="KW-1185">Reference proteome</keyword>
<name>A0AAN8FWU2_TRICO</name>
<dbReference type="GO" id="GO:0097539">
    <property type="term" value="C:ciliary transition fiber"/>
    <property type="evidence" value="ECO:0007669"/>
    <property type="project" value="InterPro"/>
</dbReference>
<dbReference type="AlphaFoldDB" id="A0AAN8FWU2"/>